<dbReference type="Pfam" id="PF00903">
    <property type="entry name" value="Glyoxalase"/>
    <property type="match status" value="1"/>
</dbReference>
<dbReference type="RefSeq" id="WP_245128118.1">
    <property type="nucleotide sequence ID" value="NZ_JALJEJ010000001.1"/>
</dbReference>
<evidence type="ECO:0000313" key="2">
    <source>
        <dbReference type="EMBL" id="MCJ8208284.1"/>
    </source>
</evidence>
<comment type="caution">
    <text evidence="2">The sequence shown here is derived from an EMBL/GenBank/DDBJ whole genome shotgun (WGS) entry which is preliminary data.</text>
</comment>
<reference evidence="2" key="1">
    <citation type="submission" date="2022-04" db="EMBL/GenBank/DDBJ databases">
        <title>Mucilaginibacter sp. RS28 isolated from freshwater.</title>
        <authorList>
            <person name="Ko S.-R."/>
        </authorList>
    </citation>
    <scope>NUCLEOTIDE SEQUENCE</scope>
    <source>
        <strain evidence="2">RS28</strain>
    </source>
</reference>
<organism evidence="2 3">
    <name type="scientific">Mucilaginibacter straminoryzae</name>
    <dbReference type="NCBI Taxonomy" id="2932774"/>
    <lineage>
        <taxon>Bacteria</taxon>
        <taxon>Pseudomonadati</taxon>
        <taxon>Bacteroidota</taxon>
        <taxon>Sphingobacteriia</taxon>
        <taxon>Sphingobacteriales</taxon>
        <taxon>Sphingobacteriaceae</taxon>
        <taxon>Mucilaginibacter</taxon>
    </lineage>
</organism>
<sequence>MLTHIKAFSGFSVHDAVQAKHFYQDVLGLVVEDGGMPGTLFLHVEGGTHILLYAKPNHVPATFTILNFPVQHIAETVSALKSEGVHFESYDDEYLKTDKDHIFRGGGPLIAWFKDPSDNILSIIETK</sequence>
<name>A0A9X1WZA7_9SPHI</name>
<dbReference type="Proteomes" id="UP001139450">
    <property type="component" value="Unassembled WGS sequence"/>
</dbReference>
<evidence type="ECO:0000313" key="3">
    <source>
        <dbReference type="Proteomes" id="UP001139450"/>
    </source>
</evidence>
<gene>
    <name evidence="2" type="ORF">MUY27_01100</name>
</gene>
<dbReference type="InterPro" id="IPR029068">
    <property type="entry name" value="Glyas_Bleomycin-R_OHBP_Dase"/>
</dbReference>
<dbReference type="CDD" id="cd06587">
    <property type="entry name" value="VOC"/>
    <property type="match status" value="1"/>
</dbReference>
<dbReference type="EMBL" id="JALJEJ010000001">
    <property type="protein sequence ID" value="MCJ8208284.1"/>
    <property type="molecule type" value="Genomic_DNA"/>
</dbReference>
<protein>
    <submittedName>
        <fullName evidence="2">VOC family protein</fullName>
    </submittedName>
</protein>
<dbReference type="PROSITE" id="PS51819">
    <property type="entry name" value="VOC"/>
    <property type="match status" value="1"/>
</dbReference>
<dbReference type="SUPFAM" id="SSF54593">
    <property type="entry name" value="Glyoxalase/Bleomycin resistance protein/Dihydroxybiphenyl dioxygenase"/>
    <property type="match status" value="1"/>
</dbReference>
<dbReference type="InterPro" id="IPR037523">
    <property type="entry name" value="VOC_core"/>
</dbReference>
<dbReference type="Gene3D" id="3.10.180.10">
    <property type="entry name" value="2,3-Dihydroxybiphenyl 1,2-Dioxygenase, domain 1"/>
    <property type="match status" value="1"/>
</dbReference>
<dbReference type="AlphaFoldDB" id="A0A9X1WZA7"/>
<feature type="domain" description="VOC" evidence="1">
    <location>
        <begin position="1"/>
        <end position="126"/>
    </location>
</feature>
<evidence type="ECO:0000259" key="1">
    <source>
        <dbReference type="PROSITE" id="PS51819"/>
    </source>
</evidence>
<accession>A0A9X1WZA7</accession>
<dbReference type="InterPro" id="IPR004360">
    <property type="entry name" value="Glyas_Fos-R_dOase_dom"/>
</dbReference>
<keyword evidence="3" id="KW-1185">Reference proteome</keyword>
<proteinExistence type="predicted"/>